<dbReference type="InterPro" id="IPR044855">
    <property type="entry name" value="CoA-Trfase_III_dom3_sf"/>
</dbReference>
<dbReference type="Gene3D" id="3.30.1540.10">
    <property type="entry name" value="formyl-coa transferase, domain 3"/>
    <property type="match status" value="1"/>
</dbReference>
<dbReference type="EMBL" id="CP063373">
    <property type="protein sequence ID" value="QOV35727.1"/>
    <property type="molecule type" value="Genomic_DNA"/>
</dbReference>
<dbReference type="InterPro" id="IPR003673">
    <property type="entry name" value="CoA-Trfase_fam_III"/>
</dbReference>
<dbReference type="GO" id="GO:0016740">
    <property type="term" value="F:transferase activity"/>
    <property type="evidence" value="ECO:0007669"/>
    <property type="project" value="UniProtKB-KW"/>
</dbReference>
<dbReference type="Pfam" id="PF02515">
    <property type="entry name" value="CoA_transf_3"/>
    <property type="match status" value="1"/>
</dbReference>
<dbReference type="InterPro" id="IPR023606">
    <property type="entry name" value="CoA-Trfase_III_dom_1_sf"/>
</dbReference>
<accession>A0A7M2SH92</accession>
<sequence length="408" mass="42892">METTPETGGPLSGLRVLELAAIGPAPFACMLLADLGADVVRVDRPDTARAFGAWHRVLDRGRRSVALDLKNPAAVDAVLRLVEGADVLVEGHRPGVAERLGVGPAACLARNPRLVYGRMTGWGQDGPLAKEPGHDINYLALTGALDAIGRPGGPPAVPLNLLGDFAGGGLPLAFGILAALQERGRSGRGQVVDTAIVDGTAALLAMLAGMTAAGAWEPERGTNVLDGGAPFYDVYACADGRYVAVGALEDRFYAALLDGLDLHPDEVPDRAVRASWPRLRERFAARFATRTRDAWEAVFAGTEACVTPVLTLREAERHPHHRARGVHVGADGVVQPAPVPRFRRTPAPPVREPAPAVGAHTREVLAEVGLTEDDLKPVPSPPSDSPTPGTHSRRTPAVPRTAPAPART</sequence>
<dbReference type="SUPFAM" id="SSF89796">
    <property type="entry name" value="CoA-transferase family III (CaiB/BaiF)"/>
    <property type="match status" value="1"/>
</dbReference>
<evidence type="ECO:0000256" key="1">
    <source>
        <dbReference type="SAM" id="MobiDB-lite"/>
    </source>
</evidence>
<reference evidence="2 3" key="1">
    <citation type="submission" date="2020-10" db="EMBL/GenBank/DDBJ databases">
        <title>Streptomyces ferrugineus complate genome analysis.</title>
        <authorList>
            <person name="Anwar N."/>
        </authorList>
    </citation>
    <scope>NUCLEOTIDE SEQUENCE [LARGE SCALE GENOMIC DNA]</scope>
    <source>
        <strain evidence="2 3">CCTCC AA2014009</strain>
    </source>
</reference>
<evidence type="ECO:0000313" key="2">
    <source>
        <dbReference type="EMBL" id="QOV35727.1"/>
    </source>
</evidence>
<evidence type="ECO:0000313" key="3">
    <source>
        <dbReference type="Proteomes" id="UP000594205"/>
    </source>
</evidence>
<dbReference type="PANTHER" id="PTHR48228:SF5">
    <property type="entry name" value="ALPHA-METHYLACYL-COA RACEMASE"/>
    <property type="match status" value="1"/>
</dbReference>
<keyword evidence="2" id="KW-0808">Transferase</keyword>
<organism evidence="2 3">
    <name type="scientific">Streptomyces ferrugineus</name>
    <dbReference type="NCBI Taxonomy" id="1413221"/>
    <lineage>
        <taxon>Bacteria</taxon>
        <taxon>Bacillati</taxon>
        <taxon>Actinomycetota</taxon>
        <taxon>Actinomycetes</taxon>
        <taxon>Kitasatosporales</taxon>
        <taxon>Streptomycetaceae</taxon>
        <taxon>Streptomyces</taxon>
    </lineage>
</organism>
<dbReference type="RefSeq" id="WP_194040972.1">
    <property type="nucleotide sequence ID" value="NZ_CP063373.1"/>
</dbReference>
<feature type="compositionally biased region" description="Low complexity" evidence="1">
    <location>
        <begin position="395"/>
        <end position="408"/>
    </location>
</feature>
<proteinExistence type="predicted"/>
<dbReference type="Gene3D" id="3.40.50.10540">
    <property type="entry name" value="Crotonobetainyl-coa:carnitine coa-transferase, domain 1"/>
    <property type="match status" value="1"/>
</dbReference>
<dbReference type="PANTHER" id="PTHR48228">
    <property type="entry name" value="SUCCINYL-COA--D-CITRAMALATE COA-TRANSFERASE"/>
    <property type="match status" value="1"/>
</dbReference>
<name>A0A7M2SH92_9ACTN</name>
<feature type="region of interest" description="Disordered" evidence="1">
    <location>
        <begin position="332"/>
        <end position="408"/>
    </location>
</feature>
<keyword evidence="3" id="KW-1185">Reference proteome</keyword>
<dbReference type="KEGG" id="sfeu:IM697_37705"/>
<dbReference type="Proteomes" id="UP000594205">
    <property type="component" value="Chromosome"/>
</dbReference>
<dbReference type="InterPro" id="IPR050509">
    <property type="entry name" value="CoA-transferase_III"/>
</dbReference>
<gene>
    <name evidence="2" type="ORF">IM697_37705</name>
</gene>
<protein>
    <submittedName>
        <fullName evidence="2">CoA transferase</fullName>
    </submittedName>
</protein>
<dbReference type="AlphaFoldDB" id="A0A7M2SH92"/>